<dbReference type="PANTHER" id="PTHR32141:SF80">
    <property type="entry name" value="F-BOX DOMAIN-CONTAINING PROTEIN"/>
    <property type="match status" value="1"/>
</dbReference>
<dbReference type="Gramene" id="TraesPARA_EIv1.0_2019030.1">
    <property type="protein sequence ID" value="TraesPARA_EIv1.0_2019030.1.CDS"/>
    <property type="gene ID" value="TraesPARA_EIv1.0_2019030"/>
</dbReference>
<dbReference type="InterPro" id="IPR032675">
    <property type="entry name" value="LRR_dom_sf"/>
</dbReference>
<dbReference type="SUPFAM" id="SSF81383">
    <property type="entry name" value="F-box domain"/>
    <property type="match status" value="1"/>
</dbReference>
<dbReference type="InterPro" id="IPR055411">
    <property type="entry name" value="LRR_FXL15/At3g58940/PEG3-like"/>
</dbReference>
<evidence type="ECO:0000313" key="4">
    <source>
        <dbReference type="EnsemblPlants" id="TraesCS6B02G099700.1"/>
    </source>
</evidence>
<dbReference type="Pfam" id="PF24758">
    <property type="entry name" value="LRR_At5g56370"/>
    <property type="match status" value="1"/>
</dbReference>
<feature type="compositionally biased region" description="Basic and acidic residues" evidence="1">
    <location>
        <begin position="1"/>
        <end position="19"/>
    </location>
</feature>
<evidence type="ECO:0000259" key="3">
    <source>
        <dbReference type="Pfam" id="PF24758"/>
    </source>
</evidence>
<dbReference type="Gramene" id="TraesCS6B02G099700.1">
    <property type="protein sequence ID" value="TraesCS6B02G099700.1"/>
    <property type="gene ID" value="TraesCS6B02G099700"/>
</dbReference>
<dbReference type="Gramene" id="TraesARI6B03G03412420.1">
    <property type="protein sequence ID" value="TraesARI6B03G03412420.1"/>
    <property type="gene ID" value="TraesARI6B03G03412420"/>
</dbReference>
<dbReference type="STRING" id="4565.A0A3B6PIE6"/>
<sequence length="450" mass="50825">MDQRESQAGDDRSGERDQISGDFISTLPDAILCTIISLLPTKDGGRTPAISPRWRYLWRSAPLNLEVRSPANSHSPSTVLPSAVSGIISNHDGPARRFSIRCFPDDLDADAESWFHSRALANIQELEFTYHNYKRFPGCTRENLLPPSALRSPSLLVVKISYCNFPTSLPSMNFPLLKQLSLMFVSMSGDVFHGLLSACRALESLYMAEIRSTGCLRVSSPTLRSFGFRNSDEETELVIEDAPHLVRVLLPYIHHSDYCATIRVVRAPRLEVLGPILPVVSNILVSQVISPLTSANSMCTVKVLCLRSSGYELDGVRNVLRWFPYLEKLYIIFGRHSEENKKNEPQYDPPHQIECFQTHLKTVVFKIFIGYEKQVNFARFFLVNAKALNKIEFEVYGACDAISVAYYHSLLQVEKRASQDAQVEFRSEYQRTGYDNHVHDLSVADPFGQP</sequence>
<dbReference type="Gramene" id="TraesSYM6B03G03396660.1">
    <property type="protein sequence ID" value="TraesSYM6B03G03396660.1"/>
    <property type="gene ID" value="TraesSYM6B03G03396660"/>
</dbReference>
<dbReference type="Gramene" id="TraesCLE_scaffold_087794_01G000100.1">
    <property type="protein sequence ID" value="TraesCLE_scaffold_087794_01G000100.1"/>
    <property type="gene ID" value="TraesCLE_scaffold_087794_01G000100"/>
</dbReference>
<feature type="domain" description="FBD" evidence="2">
    <location>
        <begin position="353"/>
        <end position="391"/>
    </location>
</feature>
<feature type="region of interest" description="Disordered" evidence="1">
    <location>
        <begin position="1"/>
        <end position="20"/>
    </location>
</feature>
<evidence type="ECO:0000256" key="1">
    <source>
        <dbReference type="SAM" id="MobiDB-lite"/>
    </source>
</evidence>
<dbReference type="OMA" id="YCATIRV"/>
<dbReference type="Gramene" id="TraesJUL6B03G03480990.1">
    <property type="protein sequence ID" value="TraesJUL6B03G03480990.1"/>
    <property type="gene ID" value="TraesJUL6B03G03480990"/>
</dbReference>
<name>A0A3B6PIE6_WHEAT</name>
<protein>
    <submittedName>
        <fullName evidence="4">Uncharacterized protein</fullName>
    </submittedName>
</protein>
<dbReference type="AlphaFoldDB" id="A0A3B6PIE6"/>
<dbReference type="InterPro" id="IPR036047">
    <property type="entry name" value="F-box-like_dom_sf"/>
</dbReference>
<dbReference type="EnsemblPlants" id="TraesCS6B02G099700.1">
    <property type="protein sequence ID" value="TraesCS6B02G099700.1"/>
    <property type="gene ID" value="TraesCS6B02G099700"/>
</dbReference>
<dbReference type="Gramene" id="TraesCAD_scaffold_017293_01G000100.1">
    <property type="protein sequence ID" value="TraesCAD_scaffold_017293_01G000100.1"/>
    <property type="gene ID" value="TraesCAD_scaffold_017293_01G000100"/>
</dbReference>
<evidence type="ECO:0000259" key="2">
    <source>
        <dbReference type="Pfam" id="PF08387"/>
    </source>
</evidence>
<organism evidence="4">
    <name type="scientific">Triticum aestivum</name>
    <name type="common">Wheat</name>
    <dbReference type="NCBI Taxonomy" id="4565"/>
    <lineage>
        <taxon>Eukaryota</taxon>
        <taxon>Viridiplantae</taxon>
        <taxon>Streptophyta</taxon>
        <taxon>Embryophyta</taxon>
        <taxon>Tracheophyta</taxon>
        <taxon>Spermatophyta</taxon>
        <taxon>Magnoliopsida</taxon>
        <taxon>Liliopsida</taxon>
        <taxon>Poales</taxon>
        <taxon>Poaceae</taxon>
        <taxon>BOP clade</taxon>
        <taxon>Pooideae</taxon>
        <taxon>Triticodae</taxon>
        <taxon>Triticeae</taxon>
        <taxon>Triticinae</taxon>
        <taxon>Triticum</taxon>
    </lineage>
</organism>
<reference evidence="4" key="1">
    <citation type="submission" date="2018-08" db="EMBL/GenBank/DDBJ databases">
        <authorList>
            <person name="Rossello M."/>
        </authorList>
    </citation>
    <scope>NUCLEOTIDE SEQUENCE [LARGE SCALE GENOMIC DNA]</scope>
    <source>
        <strain evidence="4">cv. Chinese Spring</strain>
    </source>
</reference>
<proteinExistence type="predicted"/>
<keyword evidence="5" id="KW-1185">Reference proteome</keyword>
<dbReference type="OrthoDB" id="612216at2759"/>
<dbReference type="PANTHER" id="PTHR32141">
    <property type="match status" value="1"/>
</dbReference>
<feature type="domain" description="F-box/LRR-repeat protein 15/At3g58940/PEG3-like LRR" evidence="3">
    <location>
        <begin position="112"/>
        <end position="331"/>
    </location>
</feature>
<accession>A0A3B6PIE6</accession>
<dbReference type="Gramene" id="TraesNOR6B03G03487340.1">
    <property type="protein sequence ID" value="TraesNOR6B03G03487340.1"/>
    <property type="gene ID" value="TraesNOR6B03G03487340"/>
</dbReference>
<dbReference type="SUPFAM" id="SSF52047">
    <property type="entry name" value="RNI-like"/>
    <property type="match status" value="1"/>
</dbReference>
<dbReference type="Gene3D" id="3.80.10.10">
    <property type="entry name" value="Ribonuclease Inhibitor"/>
    <property type="match status" value="1"/>
</dbReference>
<evidence type="ECO:0000313" key="5">
    <source>
        <dbReference type="Proteomes" id="UP000019116"/>
    </source>
</evidence>
<dbReference type="InterPro" id="IPR055302">
    <property type="entry name" value="F-box_dom-containing"/>
</dbReference>
<dbReference type="Pfam" id="PF08387">
    <property type="entry name" value="FBD"/>
    <property type="match status" value="1"/>
</dbReference>
<dbReference type="InterPro" id="IPR053781">
    <property type="entry name" value="F-box_AtFBL13-like"/>
</dbReference>
<dbReference type="Gramene" id="TraesROB_scaffold_081416_01G000100.1">
    <property type="protein sequence ID" value="TraesROB_scaffold_081416_01G000100.1"/>
    <property type="gene ID" value="TraesROB_scaffold_081416_01G000100"/>
</dbReference>
<reference evidence="4" key="2">
    <citation type="submission" date="2018-10" db="UniProtKB">
        <authorList>
            <consortium name="EnsemblPlants"/>
        </authorList>
    </citation>
    <scope>IDENTIFICATION</scope>
</reference>
<dbReference type="InterPro" id="IPR006566">
    <property type="entry name" value="FBD"/>
</dbReference>
<dbReference type="Proteomes" id="UP000019116">
    <property type="component" value="Chromosome 6B"/>
</dbReference>
<dbReference type="CDD" id="cd22160">
    <property type="entry name" value="F-box_AtFBL13-like"/>
    <property type="match status" value="1"/>
</dbReference>
<dbReference type="Gramene" id="TraesLDM6B03G03458490.1">
    <property type="protein sequence ID" value="TraesLDM6B03G03458490.1"/>
    <property type="gene ID" value="TraesLDM6B03G03458490"/>
</dbReference>